<dbReference type="Proteomes" id="UP000683291">
    <property type="component" value="Chromosome 1"/>
</dbReference>
<reference evidence="1" key="1">
    <citation type="submission" date="2021-04" db="EMBL/GenBank/DDBJ databases">
        <title>Complete genome sequence for Sulfitobacter sp. strain JK7-1.</title>
        <authorList>
            <person name="Park S.-J."/>
        </authorList>
    </citation>
    <scope>NUCLEOTIDE SEQUENCE</scope>
    <source>
        <strain evidence="1">JK7-1</strain>
    </source>
</reference>
<evidence type="ECO:0000313" key="2">
    <source>
        <dbReference type="Proteomes" id="UP000683291"/>
    </source>
</evidence>
<proteinExistence type="predicted"/>
<keyword evidence="2" id="KW-1185">Reference proteome</keyword>
<protein>
    <submittedName>
        <fullName evidence="1">Uncharacterized protein</fullName>
    </submittedName>
</protein>
<dbReference type="KEGG" id="sual:KDD17_10260"/>
<name>A0A975JBU4_9RHOB</name>
<evidence type="ECO:0000313" key="1">
    <source>
        <dbReference type="EMBL" id="QUJ75370.1"/>
    </source>
</evidence>
<gene>
    <name evidence="1" type="ORF">KDD17_10260</name>
</gene>
<dbReference type="EMBL" id="CP073581">
    <property type="protein sequence ID" value="QUJ75370.1"/>
    <property type="molecule type" value="Genomic_DNA"/>
</dbReference>
<dbReference type="RefSeq" id="WP_212703575.1">
    <property type="nucleotide sequence ID" value="NZ_CP073581.1"/>
</dbReference>
<dbReference type="AlphaFoldDB" id="A0A975JBU4"/>
<organism evidence="1 2">
    <name type="scientific">Sulfitobacter albidus</name>
    <dbReference type="NCBI Taxonomy" id="2829501"/>
    <lineage>
        <taxon>Bacteria</taxon>
        <taxon>Pseudomonadati</taxon>
        <taxon>Pseudomonadota</taxon>
        <taxon>Alphaproteobacteria</taxon>
        <taxon>Rhodobacterales</taxon>
        <taxon>Roseobacteraceae</taxon>
        <taxon>Sulfitobacter</taxon>
    </lineage>
</organism>
<accession>A0A975JBU4</accession>
<sequence>MTSGSEIRDDFPNGTSSHEDAEAALAIKALAARMSKISALDINTPVVAFMEHAEELAGYHYDELPLRLHHRYYLQSDLIDCAIYPDFCAYAKDIVALSSLALRPHPIKFHEHKTPDNLWIDEARKFLERMAGERNPKVLFRQPEYVAHHKIFSLNA</sequence>